<evidence type="ECO:0000259" key="9">
    <source>
        <dbReference type="PROSITE" id="PS50928"/>
    </source>
</evidence>
<protein>
    <submittedName>
        <fullName evidence="10">ABC transporter permease subunit</fullName>
    </submittedName>
</protein>
<comment type="subcellular location">
    <subcellularLocation>
        <location evidence="1 7">Cell membrane</location>
        <topology evidence="1 7">Multi-pass membrane protein</topology>
    </subcellularLocation>
</comment>
<evidence type="ECO:0000256" key="2">
    <source>
        <dbReference type="ARBA" id="ARBA00022448"/>
    </source>
</evidence>
<feature type="transmembrane region" description="Helical" evidence="7">
    <location>
        <begin position="297"/>
        <end position="319"/>
    </location>
</feature>
<organism evidence="10 11">
    <name type="scientific">Microbacterium elymi</name>
    <dbReference type="NCBI Taxonomy" id="2909587"/>
    <lineage>
        <taxon>Bacteria</taxon>
        <taxon>Bacillati</taxon>
        <taxon>Actinomycetota</taxon>
        <taxon>Actinomycetes</taxon>
        <taxon>Micrococcales</taxon>
        <taxon>Microbacteriaceae</taxon>
        <taxon>Microbacterium</taxon>
    </lineage>
</organism>
<gene>
    <name evidence="10" type="ORF">L2X98_25800</name>
</gene>
<feature type="domain" description="ABC transmembrane type-1" evidence="9">
    <location>
        <begin position="262"/>
        <end position="439"/>
    </location>
</feature>
<sequence>MPVFWIGILLVWAFALGMRVLPAGGFPQADWADPAEALRSLTLPIITIALVMSASIARYVRSACIEVIGSDFLRTFRSLGASFGSAMLRHGLKSVAVPLVSVLGIELATTFLGAVVVENVFALPGLGSMLVTGIAQHDYPTIQGVILVTTMLVLIVGFLADLVQKMLDPRLAGSAAVTAPVVDVAAEVDAAARRRDRRWSATATIGAVLVGIVVVVALVSLVYLPYPPAQIGGGRLTGPSPQHWLGTDTLGRDLLSQLMVGARIALLAGAGSAALGGVLGIVLGLAAAFAQRWFDDAIAAVLDVLIAFPALLLAMLVVAARGATLGSAILAIGLACSAIVARLTRILAKRVLTQQYVTAARTSGTRWPGIIFQHILPNIWPTLAVIVALQFGLAVLAEASLSYLGLGAPPPNASWGSLPSRRRGRSTWPRSGRSPPVWR</sequence>
<feature type="domain" description="ABC transmembrane type-1" evidence="9">
    <location>
        <begin position="1"/>
        <end position="160"/>
    </location>
</feature>
<keyword evidence="5 7" id="KW-1133">Transmembrane helix</keyword>
<comment type="similarity">
    <text evidence="7">Belongs to the binding-protein-dependent transport system permease family.</text>
</comment>
<evidence type="ECO:0000313" key="10">
    <source>
        <dbReference type="EMBL" id="UUT36353.1"/>
    </source>
</evidence>
<feature type="transmembrane region" description="Helical" evidence="7">
    <location>
        <begin position="264"/>
        <end position="290"/>
    </location>
</feature>
<dbReference type="RefSeq" id="WP_259613011.1">
    <property type="nucleotide sequence ID" value="NZ_CP091139.2"/>
</dbReference>
<dbReference type="InterPro" id="IPR050366">
    <property type="entry name" value="BP-dependent_transpt_permease"/>
</dbReference>
<keyword evidence="3" id="KW-1003">Cell membrane</keyword>
<reference evidence="10" key="1">
    <citation type="submission" date="2022-01" db="EMBL/GenBank/DDBJ databases">
        <title>Microbacterium eymi and Microbacterium rhizovicinus sp. nov., isolated from the rhizospheric soil of Elymus tsukushiensis, a plant native to the Dokdo Islands, Republic of Korea.</title>
        <authorList>
            <person name="Hwang Y.J."/>
        </authorList>
    </citation>
    <scope>NUCLEOTIDE SEQUENCE</scope>
    <source>
        <strain evidence="10">KUDC0405</strain>
    </source>
</reference>
<dbReference type="Gene3D" id="1.10.3720.10">
    <property type="entry name" value="MetI-like"/>
    <property type="match status" value="2"/>
</dbReference>
<evidence type="ECO:0000256" key="1">
    <source>
        <dbReference type="ARBA" id="ARBA00004651"/>
    </source>
</evidence>
<dbReference type="InterPro" id="IPR035906">
    <property type="entry name" value="MetI-like_sf"/>
</dbReference>
<dbReference type="CDD" id="cd06261">
    <property type="entry name" value="TM_PBP2"/>
    <property type="match status" value="1"/>
</dbReference>
<keyword evidence="4 7" id="KW-0812">Transmembrane</keyword>
<dbReference type="SUPFAM" id="SSF161098">
    <property type="entry name" value="MetI-like"/>
    <property type="match status" value="2"/>
</dbReference>
<evidence type="ECO:0000256" key="7">
    <source>
        <dbReference type="RuleBase" id="RU363032"/>
    </source>
</evidence>
<feature type="transmembrane region" description="Helical" evidence="7">
    <location>
        <begin position="95"/>
        <end position="122"/>
    </location>
</feature>
<evidence type="ECO:0000256" key="3">
    <source>
        <dbReference type="ARBA" id="ARBA00022475"/>
    </source>
</evidence>
<proteinExistence type="inferred from homology"/>
<keyword evidence="6 7" id="KW-0472">Membrane</keyword>
<dbReference type="InterPro" id="IPR000515">
    <property type="entry name" value="MetI-like"/>
</dbReference>
<feature type="transmembrane region" description="Helical" evidence="7">
    <location>
        <begin position="142"/>
        <end position="163"/>
    </location>
</feature>
<name>A0ABY5NMJ5_9MICO</name>
<dbReference type="Proteomes" id="UP001054811">
    <property type="component" value="Chromosome"/>
</dbReference>
<dbReference type="Pfam" id="PF00528">
    <property type="entry name" value="BPD_transp_1"/>
    <property type="match status" value="2"/>
</dbReference>
<evidence type="ECO:0000256" key="6">
    <source>
        <dbReference type="ARBA" id="ARBA00023136"/>
    </source>
</evidence>
<feature type="region of interest" description="Disordered" evidence="8">
    <location>
        <begin position="414"/>
        <end position="439"/>
    </location>
</feature>
<feature type="transmembrane region" description="Helical" evidence="7">
    <location>
        <begin position="203"/>
        <end position="226"/>
    </location>
</feature>
<keyword evidence="2 7" id="KW-0813">Transport</keyword>
<dbReference type="PANTHER" id="PTHR43386">
    <property type="entry name" value="OLIGOPEPTIDE TRANSPORT SYSTEM PERMEASE PROTEIN APPC"/>
    <property type="match status" value="1"/>
</dbReference>
<evidence type="ECO:0000256" key="5">
    <source>
        <dbReference type="ARBA" id="ARBA00022989"/>
    </source>
</evidence>
<dbReference type="PANTHER" id="PTHR43386:SF25">
    <property type="entry name" value="PEPTIDE ABC TRANSPORTER PERMEASE PROTEIN"/>
    <property type="match status" value="1"/>
</dbReference>
<evidence type="ECO:0000256" key="4">
    <source>
        <dbReference type="ARBA" id="ARBA00022692"/>
    </source>
</evidence>
<feature type="transmembrane region" description="Helical" evidence="7">
    <location>
        <begin position="41"/>
        <end position="60"/>
    </location>
</feature>
<evidence type="ECO:0000313" key="11">
    <source>
        <dbReference type="Proteomes" id="UP001054811"/>
    </source>
</evidence>
<evidence type="ECO:0000256" key="8">
    <source>
        <dbReference type="SAM" id="MobiDB-lite"/>
    </source>
</evidence>
<feature type="transmembrane region" description="Helical" evidence="7">
    <location>
        <begin position="325"/>
        <end position="344"/>
    </location>
</feature>
<dbReference type="EMBL" id="CP091139">
    <property type="protein sequence ID" value="UUT36353.1"/>
    <property type="molecule type" value="Genomic_DNA"/>
</dbReference>
<accession>A0ABY5NMJ5</accession>
<keyword evidence="11" id="KW-1185">Reference proteome</keyword>
<dbReference type="PROSITE" id="PS50928">
    <property type="entry name" value="ABC_TM1"/>
    <property type="match status" value="2"/>
</dbReference>